<dbReference type="AlphaFoldDB" id="A0A1F8FVG5"/>
<feature type="compositionally biased region" description="Basic and acidic residues" evidence="5">
    <location>
        <begin position="71"/>
        <end position="80"/>
    </location>
</feature>
<evidence type="ECO:0000313" key="6">
    <source>
        <dbReference type="EMBL" id="OGN17163.1"/>
    </source>
</evidence>
<evidence type="ECO:0000313" key="7">
    <source>
        <dbReference type="Proteomes" id="UP000178117"/>
    </source>
</evidence>
<evidence type="ECO:0000256" key="2">
    <source>
        <dbReference type="ARBA" id="ARBA00022525"/>
    </source>
</evidence>
<keyword evidence="2" id="KW-0964">Secreted</keyword>
<dbReference type="InterPro" id="IPR059100">
    <property type="entry name" value="TSP3_bac"/>
</dbReference>
<proteinExistence type="predicted"/>
<comment type="caution">
    <text evidence="6">The sequence shown here is derived from an EMBL/GenBank/DDBJ whole genome shotgun (WGS) entry which is preliminary data.</text>
</comment>
<evidence type="ECO:0000256" key="3">
    <source>
        <dbReference type="ARBA" id="ARBA00022729"/>
    </source>
</evidence>
<sequence>MLNKNQMIIAAVAVAAVFSVYRLGLFLDKLAGTGPELNQESKLPPADQDPDRDGLSNNEESLWNTDPTNPDTDRDGFKDGEEVDSGHNPLVPGPNDSLNEGNLTDAFSQLVASGLYAGALNPASSSYAQTLGSITDSVADSAKFSLTKPVDISGLTVVKSDKSADTAYLLKFIALAREFGRILDSQYRNTETMLNLIGSEGFENQKVRGFYSNQADTAARLFDQASATVIPKNFKDSHIKLLNLIHRVRLANTTVVEGTKDPIKAAVALNLLGNAYTDLVELLTVYADIAEEREIDLMKLLNEAR</sequence>
<dbReference type="Proteomes" id="UP000178117">
    <property type="component" value="Unassembled WGS sequence"/>
</dbReference>
<dbReference type="STRING" id="1802685.A3C88_00710"/>
<gene>
    <name evidence="6" type="ORF">A3C88_00710</name>
</gene>
<name>A0A1F8FVG5_9BACT</name>
<keyword evidence="3" id="KW-0732">Signal</keyword>
<dbReference type="EMBL" id="MGJZ01000016">
    <property type="protein sequence ID" value="OGN17163.1"/>
    <property type="molecule type" value="Genomic_DNA"/>
</dbReference>
<keyword evidence="4" id="KW-0106">Calcium</keyword>
<comment type="subcellular location">
    <subcellularLocation>
        <location evidence="1">Secreted</location>
    </subcellularLocation>
</comment>
<dbReference type="Pfam" id="PF18884">
    <property type="entry name" value="TSP3_bac"/>
    <property type="match status" value="2"/>
</dbReference>
<feature type="region of interest" description="Disordered" evidence="5">
    <location>
        <begin position="36"/>
        <end position="99"/>
    </location>
</feature>
<reference evidence="6 7" key="1">
    <citation type="journal article" date="2016" name="Nat. Commun.">
        <title>Thousands of microbial genomes shed light on interconnected biogeochemical processes in an aquifer system.</title>
        <authorList>
            <person name="Anantharaman K."/>
            <person name="Brown C.T."/>
            <person name="Hug L.A."/>
            <person name="Sharon I."/>
            <person name="Castelle C.J."/>
            <person name="Probst A.J."/>
            <person name="Thomas B.C."/>
            <person name="Singh A."/>
            <person name="Wilkins M.J."/>
            <person name="Karaoz U."/>
            <person name="Brodie E.L."/>
            <person name="Williams K.H."/>
            <person name="Hubbard S.S."/>
            <person name="Banfield J.F."/>
        </authorList>
    </citation>
    <scope>NUCLEOTIDE SEQUENCE [LARGE SCALE GENOMIC DNA]</scope>
</reference>
<evidence type="ECO:0000256" key="4">
    <source>
        <dbReference type="ARBA" id="ARBA00022837"/>
    </source>
</evidence>
<evidence type="ECO:0000256" key="1">
    <source>
        <dbReference type="ARBA" id="ARBA00004613"/>
    </source>
</evidence>
<accession>A0A1F8FVG5</accession>
<evidence type="ECO:0000256" key="5">
    <source>
        <dbReference type="SAM" id="MobiDB-lite"/>
    </source>
</evidence>
<protein>
    <submittedName>
        <fullName evidence="6">Uncharacterized protein</fullName>
    </submittedName>
</protein>
<organism evidence="6 7">
    <name type="scientific">Candidatus Yanofskybacteria bacterium RIFCSPHIGHO2_02_FULL_50_12</name>
    <dbReference type="NCBI Taxonomy" id="1802685"/>
    <lineage>
        <taxon>Bacteria</taxon>
        <taxon>Candidatus Yanofskyibacteriota</taxon>
    </lineage>
</organism>